<feature type="domain" description="Ricin B lectin" evidence="1">
    <location>
        <begin position="359"/>
        <end position="496"/>
    </location>
</feature>
<gene>
    <name evidence="2" type="ORF">JY651_27055</name>
</gene>
<dbReference type="InterPro" id="IPR000772">
    <property type="entry name" value="Ricin_B_lectin"/>
</dbReference>
<organism evidence="2 3">
    <name type="scientific">Pyxidicoccus parkwayensis</name>
    <dbReference type="NCBI Taxonomy" id="2813578"/>
    <lineage>
        <taxon>Bacteria</taxon>
        <taxon>Pseudomonadati</taxon>
        <taxon>Myxococcota</taxon>
        <taxon>Myxococcia</taxon>
        <taxon>Myxococcales</taxon>
        <taxon>Cystobacterineae</taxon>
        <taxon>Myxococcaceae</taxon>
        <taxon>Pyxidicoccus</taxon>
    </lineage>
</organism>
<reference evidence="2 3" key="1">
    <citation type="submission" date="2021-02" db="EMBL/GenBank/DDBJ databases">
        <title>De Novo genome assembly of isolated myxobacteria.</title>
        <authorList>
            <person name="Stevens D.C."/>
        </authorList>
    </citation>
    <scope>NUCLEOTIDE SEQUENCE [LARGE SCALE GENOMIC DNA]</scope>
    <source>
        <strain evidence="3">SCPEA02</strain>
    </source>
</reference>
<dbReference type="RefSeq" id="WP_206720595.1">
    <property type="nucleotide sequence ID" value="NZ_CP071090.1"/>
</dbReference>
<evidence type="ECO:0000313" key="2">
    <source>
        <dbReference type="EMBL" id="QSQ19007.1"/>
    </source>
</evidence>
<keyword evidence="3" id="KW-1185">Reference proteome</keyword>
<dbReference type="SUPFAM" id="SSF55486">
    <property type="entry name" value="Metalloproteases ('zincins'), catalytic domain"/>
    <property type="match status" value="1"/>
</dbReference>
<dbReference type="Pfam" id="PF00652">
    <property type="entry name" value="Ricin_B_lectin"/>
    <property type="match status" value="3"/>
</dbReference>
<dbReference type="PROSITE" id="PS50231">
    <property type="entry name" value="RICIN_B_LECTIN"/>
    <property type="match status" value="3"/>
</dbReference>
<feature type="domain" description="Ricin B lectin" evidence="1">
    <location>
        <begin position="224"/>
        <end position="357"/>
    </location>
</feature>
<dbReference type="InterPro" id="IPR024079">
    <property type="entry name" value="MetalloPept_cat_dom_sf"/>
</dbReference>
<evidence type="ECO:0000313" key="3">
    <source>
        <dbReference type="Proteomes" id="UP000662747"/>
    </source>
</evidence>
<dbReference type="Gene3D" id="2.80.10.50">
    <property type="match status" value="5"/>
</dbReference>
<protein>
    <submittedName>
        <fullName evidence="2">Ricin-type beta-trefoil lectin domain protein</fullName>
    </submittedName>
</protein>
<sequence length="497" mass="53057">MSLTGAGCGGAPADSTGEVEAPVATGTVVSELYVDNNSTLWTQNGNVVPVCWTTTGFDQEKTWIKEKLEDTWMRVSKVNFSGFGNCPTTGTEKFVRVSIVGTATGGNEVTNGSASFGMGAFRLPTEAASVNLTIGPSRTQGRVEYLAVHEFGHVLGFVHEQARPDNPDDRNADPAYCRTVGETYNNGTYVSAYDRDSIMHYCNKGGNVVGYLAPTDIIGVQNVYGAKVSGSFTAFDGRCLDIPWGSDFNGNPLETFECGSGGIWSNQQFIFSPATGAITWSGHNRVLDVQNAGTANGTPVQLYDSNGGAAQAWSMPNAAIKGIGGLCLDVEGGVVTNGARVQLWECNGGATQQFTWFSDRTIRIKNPSTGAWKCMDVYGAYTANETPVILWDCLAGDSNQKWVQSAYGGLGSFGNIFGPCLDAHVPVINQFKGQNGEAKLQIFSCNGGQNQRFSFYGEVRGVGGNCMEVSGAARQNTTRVVMSACNGGKHQKWDYKL</sequence>
<dbReference type="SMART" id="SM00458">
    <property type="entry name" value="RICIN"/>
    <property type="match status" value="2"/>
</dbReference>
<dbReference type="InterPro" id="IPR035992">
    <property type="entry name" value="Ricin_B-like_lectins"/>
</dbReference>
<dbReference type="EMBL" id="CP071090">
    <property type="protein sequence ID" value="QSQ19007.1"/>
    <property type="molecule type" value="Genomic_DNA"/>
</dbReference>
<dbReference type="InterPro" id="IPR001506">
    <property type="entry name" value="Peptidase_M12A"/>
</dbReference>
<dbReference type="SUPFAM" id="SSF50370">
    <property type="entry name" value="Ricin B-like lectins"/>
    <property type="match status" value="2"/>
</dbReference>
<proteinExistence type="predicted"/>
<evidence type="ECO:0000259" key="1">
    <source>
        <dbReference type="SMART" id="SM00458"/>
    </source>
</evidence>
<dbReference type="Pfam" id="PF01400">
    <property type="entry name" value="Astacin"/>
    <property type="match status" value="1"/>
</dbReference>
<dbReference type="Proteomes" id="UP000662747">
    <property type="component" value="Chromosome"/>
</dbReference>
<dbReference type="CDD" id="cd00161">
    <property type="entry name" value="beta-trefoil_Ricin-like"/>
    <property type="match status" value="1"/>
</dbReference>
<name>A0ABX7NJG3_9BACT</name>
<accession>A0ABX7NJG3</accession>
<dbReference type="Gene3D" id="3.40.390.10">
    <property type="entry name" value="Collagenase (Catalytic Domain)"/>
    <property type="match status" value="1"/>
</dbReference>